<dbReference type="RefSeq" id="WP_182581531.1">
    <property type="nucleotide sequence ID" value="NZ_JACIUY010000063.1"/>
</dbReference>
<name>A0A7W3YCF2_9LACO</name>
<keyword evidence="4" id="KW-1185">Reference proteome</keyword>
<proteinExistence type="predicted"/>
<evidence type="ECO:0000313" key="3">
    <source>
        <dbReference type="Proteomes" id="UP000518255"/>
    </source>
</evidence>
<dbReference type="EMBL" id="JACIUY010000063">
    <property type="protein sequence ID" value="MBB1086669.1"/>
    <property type="molecule type" value="Genomic_DNA"/>
</dbReference>
<evidence type="ECO:0000313" key="2">
    <source>
        <dbReference type="EMBL" id="MBB1086669.1"/>
    </source>
</evidence>
<organism evidence="2 3">
    <name type="scientific">Limosilactobacillus fastidiosus</name>
    <dbReference type="NCBI Taxonomy" id="2759855"/>
    <lineage>
        <taxon>Bacteria</taxon>
        <taxon>Bacillati</taxon>
        <taxon>Bacillota</taxon>
        <taxon>Bacilli</taxon>
        <taxon>Lactobacillales</taxon>
        <taxon>Lactobacillaceae</taxon>
        <taxon>Limosilactobacillus</taxon>
    </lineage>
</organism>
<sequence length="123" mass="14718">MKHKKQRYIQPSGPEDAMRIIQKLFNSYRNAPLTKELLDYHNNLISRLQSDIREAAVKSNNKHLLKQLDEMTDILRRWVSIRLSNRPFNAKMRHFKLVSDGRIKFKRHVHKINQTGDHRSSHH</sequence>
<gene>
    <name evidence="2" type="ORF">H5R63_07760</name>
    <name evidence="1" type="ORF">H5R64_00340</name>
</gene>
<dbReference type="Proteomes" id="UP000544052">
    <property type="component" value="Unassembled WGS sequence"/>
</dbReference>
<comment type="caution">
    <text evidence="2">The sequence shown here is derived from an EMBL/GenBank/DDBJ whole genome shotgun (WGS) entry which is preliminary data.</text>
</comment>
<dbReference type="EMBL" id="JACIUZ010000011">
    <property type="protein sequence ID" value="MBB1062263.1"/>
    <property type="molecule type" value="Genomic_DNA"/>
</dbReference>
<dbReference type="Proteomes" id="UP000518255">
    <property type="component" value="Unassembled WGS sequence"/>
</dbReference>
<dbReference type="AlphaFoldDB" id="A0A7W3YCF2"/>
<accession>A0A7W3YCF2</accession>
<reference evidence="3 4" key="1">
    <citation type="submission" date="2020-07" db="EMBL/GenBank/DDBJ databases">
        <title>Description of Limosilactobacillus balticus sp. nov., Limosilactobacillus agrestis sp. nov., Limosilactobacillus albertensis sp. nov., Limosilactobacillus rudii sp. nov., Limosilactobacillus fastidiosus sp. nov., five novel Limosilactobacillus species isolated from the vertebrate gastrointestinal tract, and proposal of 6 subspecies of Limosilactobacillus reuteri adapted to the gastrointestinal tract of specific vertebrate hosts.</title>
        <authorList>
            <person name="Li F."/>
            <person name="Cheng C."/>
            <person name="Zheng J."/>
            <person name="Quevedo R.M."/>
            <person name="Li J."/>
            <person name="Roos S."/>
            <person name="Gaenzle M.G."/>
            <person name="Walter J."/>
        </authorList>
    </citation>
    <scope>NUCLEOTIDE SEQUENCE [LARGE SCALE GENOMIC DNA]</scope>
    <source>
        <strain evidence="2 3">WF-MA3-C</strain>
        <strain evidence="1 4">WF-MO7-1</strain>
    </source>
</reference>
<evidence type="ECO:0000313" key="4">
    <source>
        <dbReference type="Proteomes" id="UP000544052"/>
    </source>
</evidence>
<protein>
    <submittedName>
        <fullName evidence="2">Uncharacterized protein</fullName>
    </submittedName>
</protein>
<evidence type="ECO:0000313" key="1">
    <source>
        <dbReference type="EMBL" id="MBB1062263.1"/>
    </source>
</evidence>